<dbReference type="EMBL" id="MTKO01000120">
    <property type="protein sequence ID" value="RWX43455.1"/>
    <property type="molecule type" value="Genomic_DNA"/>
</dbReference>
<evidence type="ECO:0000313" key="1">
    <source>
        <dbReference type="EMBL" id="RWX43455.1"/>
    </source>
</evidence>
<evidence type="ECO:0000313" key="2">
    <source>
        <dbReference type="Proteomes" id="UP000287853"/>
    </source>
</evidence>
<organism evidence="1 2">
    <name type="scientific">Candidatus Electrothrix aarhusensis</name>
    <dbReference type="NCBI Taxonomy" id="1859131"/>
    <lineage>
        <taxon>Bacteria</taxon>
        <taxon>Pseudomonadati</taxon>
        <taxon>Thermodesulfobacteriota</taxon>
        <taxon>Desulfobulbia</taxon>
        <taxon>Desulfobulbales</taxon>
        <taxon>Desulfobulbaceae</taxon>
        <taxon>Candidatus Electrothrix</taxon>
    </lineage>
</organism>
<name>A0A3S3U6T2_9BACT</name>
<reference evidence="1 2" key="1">
    <citation type="submission" date="2017-01" db="EMBL/GenBank/DDBJ databases">
        <title>The cable genome- insights into the physiology and evolution of filamentous bacteria capable of sulfide oxidation via long distance electron transfer.</title>
        <authorList>
            <person name="Schreiber L."/>
            <person name="Bjerg J.T."/>
            <person name="Boggild A."/>
            <person name="Van De Vossenberg J."/>
            <person name="Meysman F."/>
            <person name="Nielsen L.P."/>
            <person name="Schramm A."/>
            <person name="Kjeldsen K.U."/>
        </authorList>
    </citation>
    <scope>NUCLEOTIDE SEQUENCE [LARGE SCALE GENOMIC DNA]</scope>
    <source>
        <strain evidence="1">MCF</strain>
    </source>
</reference>
<keyword evidence="2" id="KW-1185">Reference proteome</keyword>
<comment type="caution">
    <text evidence="1">The sequence shown here is derived from an EMBL/GenBank/DDBJ whole genome shotgun (WGS) entry which is preliminary data.</text>
</comment>
<sequence>MGNIARGESGYLFFTMKYTKPVYSTEKHIELLKNRGLTFLDEDRAKRYLSTIGYYRLSAYFLPFQAVKDRFRPKTTFNNILELYIFDRKLRVQVMDALERIEVAIRTVLSDTVSSKYNDPHWYLKKELFCDSFVNASSPDQKSEYEKFVNKIIFHTGKKNWNHGNNSSCRHYYTKYKKPELPPSWMVVEVLPMGTWSVLYSNIKVNKVKQQVSKFFKFSVNDFAGWVHALTLIRNCCAHHNRLWNHNFPPKAKNIEKYTHEGIPLNTPYVNLALIQAFLSSFTRTPTWSERLYELLQSSPLDIHSTMHFPPNWHNLPFWGINSCKTT</sequence>
<gene>
    <name evidence="1" type="ORF">H206_01583</name>
</gene>
<proteinExistence type="predicted"/>
<protein>
    <submittedName>
        <fullName evidence="1">Abortive infection bacteriophage resistance protein</fullName>
    </submittedName>
</protein>
<dbReference type="InterPro" id="IPR011664">
    <property type="entry name" value="Abi_system_AbiD/AbiF-like"/>
</dbReference>
<dbReference type="Proteomes" id="UP000287853">
    <property type="component" value="Unassembled WGS sequence"/>
</dbReference>
<accession>A0A3S3U6T2</accession>
<dbReference type="AlphaFoldDB" id="A0A3S3U6T2"/>
<dbReference type="Pfam" id="PF07751">
    <property type="entry name" value="Abi_2"/>
    <property type="match status" value="1"/>
</dbReference>